<dbReference type="SUPFAM" id="SSF54593">
    <property type="entry name" value="Glyoxalase/Bleomycin resistance protein/Dihydroxybiphenyl dioxygenase"/>
    <property type="match status" value="1"/>
</dbReference>
<protein>
    <recommendedName>
        <fullName evidence="1">VOC domain-containing protein</fullName>
    </recommendedName>
</protein>
<dbReference type="PROSITE" id="PS51819">
    <property type="entry name" value="VOC"/>
    <property type="match status" value="1"/>
</dbReference>
<feature type="domain" description="VOC" evidence="1">
    <location>
        <begin position="1"/>
        <end position="88"/>
    </location>
</feature>
<dbReference type="PATRIC" id="fig|66876.3.peg.1717"/>
<evidence type="ECO:0000313" key="2">
    <source>
        <dbReference type="EMBL" id="KPC65265.1"/>
    </source>
</evidence>
<dbReference type="InterPro" id="IPR029068">
    <property type="entry name" value="Glyas_Bleomycin-R_OHBP_Dase"/>
</dbReference>
<gene>
    <name evidence="2" type="ORF">ADL29_07845</name>
</gene>
<name>A0A0N1JYQ6_9ACTN</name>
<accession>A0A0N1JYQ6</accession>
<dbReference type="EMBL" id="LGKG01000046">
    <property type="protein sequence ID" value="KPC65265.1"/>
    <property type="molecule type" value="Genomic_DNA"/>
</dbReference>
<proteinExistence type="predicted"/>
<dbReference type="InterPro" id="IPR037523">
    <property type="entry name" value="VOC_core"/>
</dbReference>
<reference evidence="3" key="1">
    <citation type="submission" date="2015-07" db="EMBL/GenBank/DDBJ databases">
        <authorList>
            <person name="Ju K.-S."/>
            <person name="Doroghazi J.R."/>
            <person name="Metcalf W.W."/>
        </authorList>
    </citation>
    <scope>NUCLEOTIDE SEQUENCE [LARGE SCALE GENOMIC DNA]</scope>
    <source>
        <strain evidence="3">NRRL ISP-5002</strain>
    </source>
</reference>
<evidence type="ECO:0000259" key="1">
    <source>
        <dbReference type="PROSITE" id="PS51819"/>
    </source>
</evidence>
<evidence type="ECO:0000313" key="3">
    <source>
        <dbReference type="Proteomes" id="UP000037982"/>
    </source>
</evidence>
<sequence>MELLAADESGNHFLHDGYLTLALLKLDMGGEAPAGINHFGFHVDDIGRLCSELANEPVEPPERRASPRPYAEFRAIDPEGNWFDLSEHGYGVD</sequence>
<dbReference type="Gene3D" id="3.10.180.10">
    <property type="entry name" value="2,3-Dihydroxybiphenyl 1,2-Dioxygenase, domain 1"/>
    <property type="match status" value="1"/>
</dbReference>
<organism evidence="2 3">
    <name type="scientific">Streptomyces chattanoogensis</name>
    <dbReference type="NCBI Taxonomy" id="66876"/>
    <lineage>
        <taxon>Bacteria</taxon>
        <taxon>Bacillati</taxon>
        <taxon>Actinomycetota</taxon>
        <taxon>Actinomycetes</taxon>
        <taxon>Kitasatosporales</taxon>
        <taxon>Streptomycetaceae</taxon>
        <taxon>Streptomyces</taxon>
    </lineage>
</organism>
<comment type="caution">
    <text evidence="2">The sequence shown here is derived from an EMBL/GenBank/DDBJ whole genome shotgun (WGS) entry which is preliminary data.</text>
</comment>
<dbReference type="Proteomes" id="UP000037982">
    <property type="component" value="Unassembled WGS sequence"/>
</dbReference>
<keyword evidence="3" id="KW-1185">Reference proteome</keyword>
<dbReference type="CDD" id="cd06587">
    <property type="entry name" value="VOC"/>
    <property type="match status" value="1"/>
</dbReference>
<dbReference type="AlphaFoldDB" id="A0A0N1JYQ6"/>